<feature type="chain" id="PRO_5027104850" evidence="1">
    <location>
        <begin position="24"/>
        <end position="430"/>
    </location>
</feature>
<dbReference type="RefSeq" id="XP_022921941.1">
    <property type="nucleotide sequence ID" value="XM_023066173.1"/>
</dbReference>
<evidence type="ECO:0000313" key="2">
    <source>
        <dbReference type="Proteomes" id="UP000504609"/>
    </source>
</evidence>
<proteinExistence type="predicted"/>
<dbReference type="Pfam" id="PF07712">
    <property type="entry name" value="SURNod19"/>
    <property type="match status" value="1"/>
</dbReference>
<evidence type="ECO:0000256" key="1">
    <source>
        <dbReference type="SAM" id="SignalP"/>
    </source>
</evidence>
<dbReference type="AlphaFoldDB" id="A0A6J1E2R7"/>
<name>A0A6J1E2R7_CUCMO</name>
<protein>
    <submittedName>
        <fullName evidence="3">Uncharacterized protein LOC111430047</fullName>
    </submittedName>
</protein>
<organism evidence="2 3">
    <name type="scientific">Cucurbita moschata</name>
    <name type="common">Winter crookneck squash</name>
    <name type="synonym">Cucurbita pepo var. moschata</name>
    <dbReference type="NCBI Taxonomy" id="3662"/>
    <lineage>
        <taxon>Eukaryota</taxon>
        <taxon>Viridiplantae</taxon>
        <taxon>Streptophyta</taxon>
        <taxon>Embryophyta</taxon>
        <taxon>Tracheophyta</taxon>
        <taxon>Spermatophyta</taxon>
        <taxon>Magnoliopsida</taxon>
        <taxon>eudicotyledons</taxon>
        <taxon>Gunneridae</taxon>
        <taxon>Pentapetalae</taxon>
        <taxon>rosids</taxon>
        <taxon>fabids</taxon>
        <taxon>Cucurbitales</taxon>
        <taxon>Cucurbitaceae</taxon>
        <taxon>Cucurbiteae</taxon>
        <taxon>Cucurbita</taxon>
    </lineage>
</organism>
<keyword evidence="1" id="KW-0732">Signal</keyword>
<dbReference type="GeneID" id="111430047"/>
<dbReference type="Proteomes" id="UP000504609">
    <property type="component" value="Unplaced"/>
</dbReference>
<dbReference type="PANTHER" id="PTHR33390">
    <property type="entry name" value="STRESS UP-REGULATED NOD 19 PROTEIN"/>
    <property type="match status" value="1"/>
</dbReference>
<keyword evidence="2" id="KW-1185">Reference proteome</keyword>
<dbReference type="KEGG" id="cmos:111430047"/>
<dbReference type="PANTHER" id="PTHR33390:SF1">
    <property type="entry name" value="STRESS UP-REGULATED NOD 19 PROTEIN"/>
    <property type="match status" value="1"/>
</dbReference>
<dbReference type="InterPro" id="IPR011692">
    <property type="entry name" value="Stress_up-reg_Nod19"/>
</dbReference>
<gene>
    <name evidence="3" type="primary">LOC111430047</name>
</gene>
<evidence type="ECO:0000313" key="3">
    <source>
        <dbReference type="RefSeq" id="XP_022921941.1"/>
    </source>
</evidence>
<feature type="signal peptide" evidence="1">
    <location>
        <begin position="1"/>
        <end position="23"/>
    </location>
</feature>
<sequence length="430" mass="48267">MLRHCCCLLSLALIMAMIPRLNTAVINKNQAIKTKSFLTPSFTMTPGSVVERFYYSTNFPKAHIALKGFDVEVVDDAGNPVPLFETYLHHWGILRYYQHKDAKDPNTNVSFTQINEPNFLIAGNNGVCQKHVLPHFYGTGADSRRTSSFLPNPYGIEVGNEVEVPLGYEEKWVLYIHAIDTRGVEDRLGCIECQRHLYNVTKDGLGMALEVDYKGGLRCCYDKTKCKLRESYEGEEERSLYVRYTVKWMDWDDDLVIPLKVYIFDVTDTWNPLTGSTGAPEEHNCLVEYNVEACSPTNKPDDECKATKMVRLISPSSGYLIYGMAHLHIGAIGSMLYGEDGRLLCSSSPIYGHGSEVGNEDGYVVGMSTCYPQPGSVKINRGEMLSLVSKYEPAQNHVGVMGLFHIMVAQRLPNSLLHMVPFKLDDDTTL</sequence>
<accession>A0A6J1E2R7</accession>
<reference evidence="3" key="1">
    <citation type="submission" date="2025-08" db="UniProtKB">
        <authorList>
            <consortium name="RefSeq"/>
        </authorList>
    </citation>
    <scope>IDENTIFICATION</scope>
    <source>
        <tissue evidence="3">Young leaves</tissue>
    </source>
</reference>